<dbReference type="PROSITE" id="PS51352">
    <property type="entry name" value="THIOREDOXIN_2"/>
    <property type="match status" value="1"/>
</dbReference>
<dbReference type="Pfam" id="PF13462">
    <property type="entry name" value="Thioredoxin_4"/>
    <property type="match status" value="1"/>
</dbReference>
<evidence type="ECO:0000259" key="7">
    <source>
        <dbReference type="PROSITE" id="PS51352"/>
    </source>
</evidence>
<dbReference type="InterPro" id="IPR036249">
    <property type="entry name" value="Thioredoxin-like_sf"/>
</dbReference>
<gene>
    <name evidence="8" type="ORF">GCM10010406_53230</name>
</gene>
<dbReference type="PROSITE" id="PS51318">
    <property type="entry name" value="TAT"/>
    <property type="match status" value="1"/>
</dbReference>
<dbReference type="EMBL" id="BAAATA010000051">
    <property type="protein sequence ID" value="GAA2510191.1"/>
    <property type="molecule type" value="Genomic_DNA"/>
</dbReference>
<feature type="compositionally biased region" description="Low complexity" evidence="6">
    <location>
        <begin position="41"/>
        <end position="55"/>
    </location>
</feature>
<evidence type="ECO:0000256" key="4">
    <source>
        <dbReference type="ARBA" id="ARBA00023157"/>
    </source>
</evidence>
<sequence>MPSNTSADRTSRRRGIAAAAAVLVVALVLGVVSAVATANKDTSGASGGSAATVATPEAQPPSEQDAELLALARRDADDPHAVGRADAPVVMIEYSDFQCPFCGKFARDTKPELMKYVEDGTLRIEWRHFPLFGEESENAARAGYAAAQQDRFWQFHDVVYSEERKRNSGVFAPGKVEEMAREAGVPDIDRFRADMKSKKAGAFVTADSEEGYRLGVTSTPAFLVNSQPILGAQPLETFEAAIESAAKAAKAAGGTGAPGKESDKNTGEEAAE</sequence>
<dbReference type="Proteomes" id="UP001501358">
    <property type="component" value="Unassembled WGS sequence"/>
</dbReference>
<evidence type="ECO:0000256" key="3">
    <source>
        <dbReference type="ARBA" id="ARBA00023002"/>
    </source>
</evidence>
<feature type="region of interest" description="Disordered" evidence="6">
    <location>
        <begin position="41"/>
        <end position="63"/>
    </location>
</feature>
<dbReference type="Gene3D" id="3.40.30.10">
    <property type="entry name" value="Glutaredoxin"/>
    <property type="match status" value="1"/>
</dbReference>
<comment type="caution">
    <text evidence="8">The sequence shown here is derived from an EMBL/GenBank/DDBJ whole genome shotgun (WGS) entry which is preliminary data.</text>
</comment>
<dbReference type="PANTHER" id="PTHR13887:SF14">
    <property type="entry name" value="DISULFIDE BOND FORMATION PROTEIN D"/>
    <property type="match status" value="1"/>
</dbReference>
<evidence type="ECO:0000256" key="6">
    <source>
        <dbReference type="SAM" id="MobiDB-lite"/>
    </source>
</evidence>
<protein>
    <submittedName>
        <fullName evidence="8">Thioredoxin domain-containing protein</fullName>
    </submittedName>
</protein>
<evidence type="ECO:0000256" key="1">
    <source>
        <dbReference type="ARBA" id="ARBA00005791"/>
    </source>
</evidence>
<keyword evidence="4" id="KW-1015">Disulfide bond</keyword>
<keyword evidence="3" id="KW-0560">Oxidoreductase</keyword>
<accession>A0ABP6A3W8</accession>
<feature type="region of interest" description="Disordered" evidence="6">
    <location>
        <begin position="247"/>
        <end position="272"/>
    </location>
</feature>
<feature type="domain" description="Thioredoxin" evidence="7">
    <location>
        <begin position="49"/>
        <end position="247"/>
    </location>
</feature>
<dbReference type="InterPro" id="IPR012336">
    <property type="entry name" value="Thioredoxin-like_fold"/>
</dbReference>
<dbReference type="InterPro" id="IPR013766">
    <property type="entry name" value="Thioredoxin_domain"/>
</dbReference>
<proteinExistence type="inferred from homology"/>
<dbReference type="RefSeq" id="WP_344386035.1">
    <property type="nucleotide sequence ID" value="NZ_BAAATA010000051.1"/>
</dbReference>
<dbReference type="InterPro" id="IPR006311">
    <property type="entry name" value="TAT_signal"/>
</dbReference>
<dbReference type="PANTHER" id="PTHR13887">
    <property type="entry name" value="GLUTATHIONE S-TRANSFERASE KAPPA"/>
    <property type="match status" value="1"/>
</dbReference>
<keyword evidence="2" id="KW-0732">Signal</keyword>
<comment type="similarity">
    <text evidence="1">Belongs to the thioredoxin family. DsbA subfamily.</text>
</comment>
<feature type="compositionally biased region" description="Basic and acidic residues" evidence="6">
    <location>
        <begin position="260"/>
        <end position="272"/>
    </location>
</feature>
<dbReference type="SUPFAM" id="SSF52833">
    <property type="entry name" value="Thioredoxin-like"/>
    <property type="match status" value="1"/>
</dbReference>
<keyword evidence="9" id="KW-1185">Reference proteome</keyword>
<organism evidence="8 9">
    <name type="scientific">Streptomyces thermolineatus</name>
    <dbReference type="NCBI Taxonomy" id="44033"/>
    <lineage>
        <taxon>Bacteria</taxon>
        <taxon>Bacillati</taxon>
        <taxon>Actinomycetota</taxon>
        <taxon>Actinomycetes</taxon>
        <taxon>Kitasatosporales</taxon>
        <taxon>Streptomycetaceae</taxon>
        <taxon>Streptomyces</taxon>
    </lineage>
</organism>
<evidence type="ECO:0000256" key="5">
    <source>
        <dbReference type="ARBA" id="ARBA00023284"/>
    </source>
</evidence>
<evidence type="ECO:0000313" key="9">
    <source>
        <dbReference type="Proteomes" id="UP001501358"/>
    </source>
</evidence>
<reference evidence="9" key="1">
    <citation type="journal article" date="2019" name="Int. J. Syst. Evol. Microbiol.">
        <title>The Global Catalogue of Microorganisms (GCM) 10K type strain sequencing project: providing services to taxonomists for standard genome sequencing and annotation.</title>
        <authorList>
            <consortium name="The Broad Institute Genomics Platform"/>
            <consortium name="The Broad Institute Genome Sequencing Center for Infectious Disease"/>
            <person name="Wu L."/>
            <person name="Ma J."/>
        </authorList>
    </citation>
    <scope>NUCLEOTIDE SEQUENCE [LARGE SCALE GENOMIC DNA]</scope>
    <source>
        <strain evidence="9">JCM 6307</strain>
    </source>
</reference>
<evidence type="ECO:0000256" key="2">
    <source>
        <dbReference type="ARBA" id="ARBA00022729"/>
    </source>
</evidence>
<keyword evidence="5" id="KW-0676">Redox-active center</keyword>
<evidence type="ECO:0000313" key="8">
    <source>
        <dbReference type="EMBL" id="GAA2510191.1"/>
    </source>
</evidence>
<name>A0ABP6A3W8_9ACTN</name>